<proteinExistence type="predicted"/>
<dbReference type="EMBL" id="LUEZ02000071">
    <property type="protein sequence ID" value="RDB19905.1"/>
    <property type="molecule type" value="Genomic_DNA"/>
</dbReference>
<comment type="caution">
    <text evidence="2">The sequence shown here is derived from an EMBL/GenBank/DDBJ whole genome shotgun (WGS) entry which is preliminary data.</text>
</comment>
<protein>
    <submittedName>
        <fullName evidence="2">Uncharacterized protein</fullName>
    </submittedName>
</protein>
<dbReference type="Proteomes" id="UP000076154">
    <property type="component" value="Unassembled WGS sequence"/>
</dbReference>
<accession>A0A369JHM1</accession>
<keyword evidence="3" id="KW-1185">Reference proteome</keyword>
<evidence type="ECO:0000313" key="2">
    <source>
        <dbReference type="EMBL" id="RDB19905.1"/>
    </source>
</evidence>
<gene>
    <name evidence="2" type="ORF">Hypma_012756</name>
</gene>
<sequence length="292" mass="33053">MPPKTQGAIPPGYVFFNLETFMSVKGKEILEDLLKKAANRNPDAFDMYVYNDFYPYAVLDLVDKTLTATHTKLAKKAYDEAYCLLEALTVFNDFESCWPMCDDGDRTKITNSAYGALVVALLRGLEKGGRLDTASFPALERFLKNVAEWGDAMNQMSCEADYSAFCKAIGKKLFKDKSADDIATEKARVEEWIKSLDKEDQALVRRRIKEKAEEDAADGDDNDKPWFDGGSTTPSSNLALSRIWKEYKQYLSDCPTLPLRGPDSWDISEWTDEEKKEFMFKGGSDEEDDDFA</sequence>
<dbReference type="OrthoDB" id="10037289at2759"/>
<dbReference type="InParanoid" id="A0A369JHM1"/>
<feature type="region of interest" description="Disordered" evidence="1">
    <location>
        <begin position="211"/>
        <end position="233"/>
    </location>
</feature>
<dbReference type="AlphaFoldDB" id="A0A369JHM1"/>
<organism evidence="2 3">
    <name type="scientific">Hypsizygus marmoreus</name>
    <name type="common">White beech mushroom</name>
    <name type="synonym">Agaricus marmoreus</name>
    <dbReference type="NCBI Taxonomy" id="39966"/>
    <lineage>
        <taxon>Eukaryota</taxon>
        <taxon>Fungi</taxon>
        <taxon>Dikarya</taxon>
        <taxon>Basidiomycota</taxon>
        <taxon>Agaricomycotina</taxon>
        <taxon>Agaricomycetes</taxon>
        <taxon>Agaricomycetidae</taxon>
        <taxon>Agaricales</taxon>
        <taxon>Tricholomatineae</taxon>
        <taxon>Lyophyllaceae</taxon>
        <taxon>Hypsizygus</taxon>
    </lineage>
</organism>
<name>A0A369JHM1_HYPMA</name>
<evidence type="ECO:0000313" key="3">
    <source>
        <dbReference type="Proteomes" id="UP000076154"/>
    </source>
</evidence>
<evidence type="ECO:0000256" key="1">
    <source>
        <dbReference type="SAM" id="MobiDB-lite"/>
    </source>
</evidence>
<reference evidence="2" key="1">
    <citation type="submission" date="2018-04" db="EMBL/GenBank/DDBJ databases">
        <title>Whole genome sequencing of Hypsizygus marmoreus.</title>
        <authorList>
            <person name="Choi I.-G."/>
            <person name="Min B."/>
            <person name="Kim J.-G."/>
            <person name="Kim S."/>
            <person name="Oh Y.-L."/>
            <person name="Kong W.-S."/>
            <person name="Park H."/>
            <person name="Jeong J."/>
            <person name="Song E.-S."/>
        </authorList>
    </citation>
    <scope>NUCLEOTIDE SEQUENCE [LARGE SCALE GENOMIC DNA]</scope>
    <source>
        <strain evidence="2">51987-8</strain>
    </source>
</reference>